<dbReference type="Proteomes" id="UP000004728">
    <property type="component" value="Unassembled WGS sequence"/>
</dbReference>
<gene>
    <name evidence="3" type="ORF">Y88_0181</name>
</gene>
<keyword evidence="2" id="KW-0812">Transmembrane</keyword>
<dbReference type="EMBL" id="AEWJ01000044">
    <property type="protein sequence ID" value="EGD58129.1"/>
    <property type="molecule type" value="Genomic_DNA"/>
</dbReference>
<keyword evidence="2" id="KW-1133">Transmembrane helix</keyword>
<sequence>MSDKDDIPSSGWSGKLALAGAAIGSAAVAAGVLFASRRKERHEKAKAPTLPETPPETD</sequence>
<feature type="transmembrane region" description="Helical" evidence="2">
    <location>
        <begin position="16"/>
        <end position="36"/>
    </location>
</feature>
<feature type="region of interest" description="Disordered" evidence="1">
    <location>
        <begin position="37"/>
        <end position="58"/>
    </location>
</feature>
<reference evidence="3 4" key="1">
    <citation type="journal article" date="2012" name="J. Bacteriol.">
        <title>Draft Genome Sequence of Novosphingobium nitrogenifigens Y88T.</title>
        <authorList>
            <person name="Strabala T.J."/>
            <person name="Macdonald L."/>
            <person name="Liu V."/>
            <person name="Smit A.M."/>
        </authorList>
    </citation>
    <scope>NUCLEOTIDE SEQUENCE [LARGE SCALE GENOMIC DNA]</scope>
    <source>
        <strain evidence="3 4">DSM 19370</strain>
    </source>
</reference>
<dbReference type="InParanoid" id="F1ZAT1"/>
<evidence type="ECO:0000256" key="1">
    <source>
        <dbReference type="SAM" id="MobiDB-lite"/>
    </source>
</evidence>
<protein>
    <submittedName>
        <fullName evidence="3">Uncharacterized protein</fullName>
    </submittedName>
</protein>
<organism evidence="3 4">
    <name type="scientific">Novosphingobium nitrogenifigens DSM 19370</name>
    <dbReference type="NCBI Taxonomy" id="983920"/>
    <lineage>
        <taxon>Bacteria</taxon>
        <taxon>Pseudomonadati</taxon>
        <taxon>Pseudomonadota</taxon>
        <taxon>Alphaproteobacteria</taxon>
        <taxon>Sphingomonadales</taxon>
        <taxon>Sphingomonadaceae</taxon>
        <taxon>Novosphingobium</taxon>
    </lineage>
</organism>
<dbReference type="AlphaFoldDB" id="F1ZAT1"/>
<keyword evidence="4" id="KW-1185">Reference proteome</keyword>
<evidence type="ECO:0000256" key="2">
    <source>
        <dbReference type="SAM" id="Phobius"/>
    </source>
</evidence>
<comment type="caution">
    <text evidence="3">The sequence shown here is derived from an EMBL/GenBank/DDBJ whole genome shotgun (WGS) entry which is preliminary data.</text>
</comment>
<evidence type="ECO:0000313" key="4">
    <source>
        <dbReference type="Proteomes" id="UP000004728"/>
    </source>
</evidence>
<dbReference type="HOGENOM" id="CLU_210995_0_0_5"/>
<evidence type="ECO:0000313" key="3">
    <source>
        <dbReference type="EMBL" id="EGD58129.1"/>
    </source>
</evidence>
<dbReference type="STRING" id="983920.Y88_0181"/>
<proteinExistence type="predicted"/>
<name>F1ZAT1_9SPHN</name>
<keyword evidence="2" id="KW-0472">Membrane</keyword>
<dbReference type="RefSeq" id="WP_008067339.1">
    <property type="nucleotide sequence ID" value="NZ_AQWK01000006.1"/>
</dbReference>
<accession>F1ZAT1</accession>